<dbReference type="HOGENOM" id="CLU_1940356_0_0_1"/>
<dbReference type="Proteomes" id="UP000015101">
    <property type="component" value="Unassembled WGS sequence"/>
</dbReference>
<dbReference type="PANTHER" id="PTHR45823">
    <property type="entry name" value="T-SNARE COILED-COIL HOMOLOGY DOMAIN-CONTAINING PROTEIN"/>
    <property type="match status" value="1"/>
</dbReference>
<evidence type="ECO:0000313" key="3">
    <source>
        <dbReference type="Proteomes" id="UP000015101"/>
    </source>
</evidence>
<dbReference type="PANTHER" id="PTHR45823:SF1">
    <property type="entry name" value="T-SNARE COILED-COIL HOMOLOGY DOMAIN-CONTAINING PROTEIN"/>
    <property type="match status" value="1"/>
</dbReference>
<dbReference type="AlphaFoldDB" id="T1EMY9"/>
<dbReference type="EMBL" id="KB095811">
    <property type="protein sequence ID" value="ESO12134.1"/>
    <property type="molecule type" value="Genomic_DNA"/>
</dbReference>
<accession>T1EMY9</accession>
<protein>
    <submittedName>
        <fullName evidence="1 2">Uncharacterized protein</fullName>
    </submittedName>
</protein>
<name>T1EMY9_HELRO</name>
<dbReference type="EnsemblMetazoa" id="HelroT158579">
    <property type="protein sequence ID" value="HelroP158579"/>
    <property type="gene ID" value="HelroG158579"/>
</dbReference>
<reference evidence="2" key="3">
    <citation type="submission" date="2015-06" db="UniProtKB">
        <authorList>
            <consortium name="EnsemblMetazoa"/>
        </authorList>
    </citation>
    <scope>IDENTIFICATION</scope>
</reference>
<reference evidence="3" key="1">
    <citation type="submission" date="2012-12" db="EMBL/GenBank/DDBJ databases">
        <authorList>
            <person name="Hellsten U."/>
            <person name="Grimwood J."/>
            <person name="Chapman J.A."/>
            <person name="Shapiro H."/>
            <person name="Aerts A."/>
            <person name="Otillar R.P."/>
            <person name="Terry A.Y."/>
            <person name="Boore J.L."/>
            <person name="Simakov O."/>
            <person name="Marletaz F."/>
            <person name="Cho S.-J."/>
            <person name="Edsinger-Gonzales E."/>
            <person name="Havlak P."/>
            <person name="Kuo D.-H."/>
            <person name="Larsson T."/>
            <person name="Lv J."/>
            <person name="Arendt D."/>
            <person name="Savage R."/>
            <person name="Osoegawa K."/>
            <person name="de Jong P."/>
            <person name="Lindberg D.R."/>
            <person name="Seaver E.C."/>
            <person name="Weisblat D.A."/>
            <person name="Putnam N.H."/>
            <person name="Grigoriev I.V."/>
            <person name="Rokhsar D.S."/>
        </authorList>
    </citation>
    <scope>NUCLEOTIDE SEQUENCE</scope>
</reference>
<dbReference type="CTD" id="20197939"/>
<dbReference type="KEGG" id="hro:HELRODRAFT_158579"/>
<organism evidence="2 3">
    <name type="scientific">Helobdella robusta</name>
    <name type="common">Californian leech</name>
    <dbReference type="NCBI Taxonomy" id="6412"/>
    <lineage>
        <taxon>Eukaryota</taxon>
        <taxon>Metazoa</taxon>
        <taxon>Spiralia</taxon>
        <taxon>Lophotrochozoa</taxon>
        <taxon>Annelida</taxon>
        <taxon>Clitellata</taxon>
        <taxon>Hirudinea</taxon>
        <taxon>Rhynchobdellida</taxon>
        <taxon>Glossiphoniidae</taxon>
        <taxon>Helobdella</taxon>
    </lineage>
</organism>
<dbReference type="RefSeq" id="XP_009008854.1">
    <property type="nucleotide sequence ID" value="XM_009010606.1"/>
</dbReference>
<evidence type="ECO:0000313" key="2">
    <source>
        <dbReference type="EnsemblMetazoa" id="HelroP158579"/>
    </source>
</evidence>
<dbReference type="EMBL" id="AMQM01000082">
    <property type="status" value="NOT_ANNOTATED_CDS"/>
    <property type="molecule type" value="Genomic_DNA"/>
</dbReference>
<sequence length="130" mass="14906">MKQQVQDMKIATVNHFAARMLNAHVVDEETSSNIYKTQFEAATISNKWNEKDWALALVLILRGPVAKVLQTIFAKKQFNFTTLKLRYGKEHMKLVYKTQLRNRTAGRRNSTASQDIKQLMINVSIVRPGA</sequence>
<dbReference type="InParanoid" id="T1EMY9"/>
<dbReference type="GeneID" id="20197939"/>
<gene>
    <name evidence="2" type="primary">20197939</name>
    <name evidence="1" type="ORF">HELRODRAFT_158579</name>
</gene>
<reference evidence="1 3" key="2">
    <citation type="journal article" date="2013" name="Nature">
        <title>Insights into bilaterian evolution from three spiralian genomes.</title>
        <authorList>
            <person name="Simakov O."/>
            <person name="Marletaz F."/>
            <person name="Cho S.J."/>
            <person name="Edsinger-Gonzales E."/>
            <person name="Havlak P."/>
            <person name="Hellsten U."/>
            <person name="Kuo D.H."/>
            <person name="Larsson T."/>
            <person name="Lv J."/>
            <person name="Arendt D."/>
            <person name="Savage R."/>
            <person name="Osoegawa K."/>
            <person name="de Jong P."/>
            <person name="Grimwood J."/>
            <person name="Chapman J.A."/>
            <person name="Shapiro H."/>
            <person name="Aerts A."/>
            <person name="Otillar R.P."/>
            <person name="Terry A.Y."/>
            <person name="Boore J.L."/>
            <person name="Grigoriev I.V."/>
            <person name="Lindberg D.R."/>
            <person name="Seaver E.C."/>
            <person name="Weisblat D.A."/>
            <person name="Putnam N.H."/>
            <person name="Rokhsar D.S."/>
        </authorList>
    </citation>
    <scope>NUCLEOTIDE SEQUENCE</scope>
</reference>
<proteinExistence type="predicted"/>
<evidence type="ECO:0000313" key="1">
    <source>
        <dbReference type="EMBL" id="ESO12134.1"/>
    </source>
</evidence>
<keyword evidence="3" id="KW-1185">Reference proteome</keyword>